<dbReference type="AlphaFoldDB" id="A0A835DEQ9"/>
<keyword evidence="4 5" id="KW-0732">Signal</keyword>
<dbReference type="GO" id="GO:0006508">
    <property type="term" value="P:proteolysis"/>
    <property type="evidence" value="ECO:0007669"/>
    <property type="project" value="InterPro"/>
</dbReference>
<dbReference type="Pfam" id="PF14543">
    <property type="entry name" value="TAXi_N"/>
    <property type="match status" value="1"/>
</dbReference>
<dbReference type="Gene3D" id="2.40.70.10">
    <property type="entry name" value="Acid Proteases"/>
    <property type="match status" value="2"/>
</dbReference>
<dbReference type="GO" id="GO:0005794">
    <property type="term" value="C:Golgi apparatus"/>
    <property type="evidence" value="ECO:0007669"/>
    <property type="project" value="TreeGrafter"/>
</dbReference>
<evidence type="ECO:0000256" key="2">
    <source>
        <dbReference type="ARBA" id="ARBA00007447"/>
    </source>
</evidence>
<sequence length="428" mass="46217">MPSFLGILLFFLFPISFSLPQRSSWPNALVLRVTKDASTLQYVTIINQRTPLVPVTFVVDLGGRYLWVDCDSGYISSSYRSAHCNSAQCSLANAAKGCKSCFAMPRPGCNNNTCVLFSENAFVGMVSPGDLGEDILALQSTNGLSPGPVASVPRFLFSCAQTFLIKGLASSVNGMVGLGRSRIAFPEQLSATFKFSRKFALCLPPSTMSSGVMFFGDGPYGLLPGIDVSKLLSYTPLIVNPISTAKVSYKGERSYEYFIGVKSIRINGKKVSFNPSLLSINKEGIGGTKISTVNPYTVLETSIYKAVTMSFLKEAENVTRVAPVAPFGVCFSPMNTRPTIPVIDLVMQSKEIFWRIFETNSVVQVTDTVACLGIVDGGSNARTSIVIGGYQLEDNLLQFDLVGSRLGFSSSLLLRETSCGNFNFTSIA</sequence>
<dbReference type="Proteomes" id="UP000655225">
    <property type="component" value="Unassembled WGS sequence"/>
</dbReference>
<dbReference type="OrthoDB" id="1162128at2759"/>
<dbReference type="PANTHER" id="PTHR47965">
    <property type="entry name" value="ASPARTYL PROTEASE-RELATED"/>
    <property type="match status" value="1"/>
</dbReference>
<evidence type="ECO:0000313" key="8">
    <source>
        <dbReference type="Proteomes" id="UP000655225"/>
    </source>
</evidence>
<dbReference type="InterPro" id="IPR032799">
    <property type="entry name" value="TAXi_C"/>
</dbReference>
<dbReference type="FunFam" id="2.40.70.10:FF:000041">
    <property type="entry name" value="Basic 7S globulin"/>
    <property type="match status" value="1"/>
</dbReference>
<gene>
    <name evidence="7" type="ORF">HHK36_012589</name>
</gene>
<evidence type="ECO:0000313" key="7">
    <source>
        <dbReference type="EMBL" id="KAF8401643.1"/>
    </source>
</evidence>
<accession>A0A835DEQ9</accession>
<dbReference type="SUPFAM" id="SSF50630">
    <property type="entry name" value="Acid proteases"/>
    <property type="match status" value="1"/>
</dbReference>
<feature type="chain" id="PRO_5032622793" description="Peptidase A1 domain-containing protein" evidence="5">
    <location>
        <begin position="21"/>
        <end position="428"/>
    </location>
</feature>
<dbReference type="EMBL" id="JABCRI010000008">
    <property type="protein sequence ID" value="KAF8401643.1"/>
    <property type="molecule type" value="Genomic_DNA"/>
</dbReference>
<dbReference type="GO" id="GO:0005576">
    <property type="term" value="C:extracellular region"/>
    <property type="evidence" value="ECO:0007669"/>
    <property type="project" value="UniProtKB-SubCell"/>
</dbReference>
<proteinExistence type="inferred from homology"/>
<comment type="similarity">
    <text evidence="2">Belongs to the peptidase A1 family.</text>
</comment>
<organism evidence="7 8">
    <name type="scientific">Tetracentron sinense</name>
    <name type="common">Spur-leaf</name>
    <dbReference type="NCBI Taxonomy" id="13715"/>
    <lineage>
        <taxon>Eukaryota</taxon>
        <taxon>Viridiplantae</taxon>
        <taxon>Streptophyta</taxon>
        <taxon>Embryophyta</taxon>
        <taxon>Tracheophyta</taxon>
        <taxon>Spermatophyta</taxon>
        <taxon>Magnoliopsida</taxon>
        <taxon>Trochodendrales</taxon>
        <taxon>Trochodendraceae</taxon>
        <taxon>Tetracentron</taxon>
    </lineage>
</organism>
<evidence type="ECO:0000259" key="6">
    <source>
        <dbReference type="PROSITE" id="PS51767"/>
    </source>
</evidence>
<dbReference type="FunFam" id="2.40.70.10:FF:000045">
    <property type="entry name" value="Basic 7S globulin"/>
    <property type="match status" value="1"/>
</dbReference>
<evidence type="ECO:0000256" key="3">
    <source>
        <dbReference type="ARBA" id="ARBA00022525"/>
    </source>
</evidence>
<comment type="subcellular location">
    <subcellularLocation>
        <location evidence="1">Secreted</location>
        <location evidence="1">Extracellular space</location>
    </subcellularLocation>
</comment>
<dbReference type="GO" id="GO:0005886">
    <property type="term" value="C:plasma membrane"/>
    <property type="evidence" value="ECO:0007669"/>
    <property type="project" value="TreeGrafter"/>
</dbReference>
<evidence type="ECO:0000256" key="5">
    <source>
        <dbReference type="SAM" id="SignalP"/>
    </source>
</evidence>
<dbReference type="PROSITE" id="PS51767">
    <property type="entry name" value="PEPTIDASE_A1"/>
    <property type="match status" value="1"/>
</dbReference>
<protein>
    <recommendedName>
        <fullName evidence="6">Peptidase A1 domain-containing protein</fullName>
    </recommendedName>
</protein>
<feature type="signal peptide" evidence="5">
    <location>
        <begin position="1"/>
        <end position="20"/>
    </location>
</feature>
<dbReference type="InterPro" id="IPR033121">
    <property type="entry name" value="PEPTIDASE_A1"/>
</dbReference>
<dbReference type="GO" id="GO:0004190">
    <property type="term" value="F:aspartic-type endopeptidase activity"/>
    <property type="evidence" value="ECO:0007669"/>
    <property type="project" value="InterPro"/>
</dbReference>
<feature type="domain" description="Peptidase A1" evidence="6">
    <location>
        <begin position="42"/>
        <end position="409"/>
    </location>
</feature>
<dbReference type="CDD" id="cd05489">
    <property type="entry name" value="xylanase_inhibitor_I_like"/>
    <property type="match status" value="1"/>
</dbReference>
<keyword evidence="3" id="KW-0964">Secreted</keyword>
<evidence type="ECO:0000256" key="1">
    <source>
        <dbReference type="ARBA" id="ARBA00004239"/>
    </source>
</evidence>
<dbReference type="InterPro" id="IPR032861">
    <property type="entry name" value="TAXi_N"/>
</dbReference>
<dbReference type="InterPro" id="IPR001461">
    <property type="entry name" value="Aspartic_peptidase_A1"/>
</dbReference>
<keyword evidence="8" id="KW-1185">Reference proteome</keyword>
<dbReference type="OMA" id="CTGHAEN"/>
<evidence type="ECO:0000256" key="4">
    <source>
        <dbReference type="ARBA" id="ARBA00022729"/>
    </source>
</evidence>
<dbReference type="PANTHER" id="PTHR47965:SF22">
    <property type="entry name" value="EUKARYOTIC ASPARTYL PROTEASE FAMILY PROTEIN"/>
    <property type="match status" value="1"/>
</dbReference>
<dbReference type="InterPro" id="IPR021109">
    <property type="entry name" value="Peptidase_aspartic_dom_sf"/>
</dbReference>
<name>A0A835DEQ9_TETSI</name>
<dbReference type="InterPro" id="IPR033868">
    <property type="entry name" value="Xylanase_inhibitor_I-like"/>
</dbReference>
<reference evidence="7 8" key="1">
    <citation type="submission" date="2020-04" db="EMBL/GenBank/DDBJ databases">
        <title>Plant Genome Project.</title>
        <authorList>
            <person name="Zhang R.-G."/>
        </authorList>
    </citation>
    <scope>NUCLEOTIDE SEQUENCE [LARGE SCALE GENOMIC DNA]</scope>
    <source>
        <strain evidence="7">YNK0</strain>
        <tissue evidence="7">Leaf</tissue>
    </source>
</reference>
<dbReference type="Pfam" id="PF14541">
    <property type="entry name" value="TAXi_C"/>
    <property type="match status" value="1"/>
</dbReference>
<comment type="caution">
    <text evidence="7">The sequence shown here is derived from an EMBL/GenBank/DDBJ whole genome shotgun (WGS) entry which is preliminary data.</text>
</comment>